<keyword evidence="5" id="KW-1185">Reference proteome</keyword>
<dbReference type="InterPro" id="IPR012910">
    <property type="entry name" value="Plug_dom"/>
</dbReference>
<keyword evidence="2" id="KW-0813">Transport</keyword>
<dbReference type="STRING" id="86166.TAGGR_11318"/>
<keyword evidence="2" id="KW-0998">Cell outer membrane</keyword>
<sequence>MILQFFVIFFVFLFYSTGFCEDSTKIYQLDEITVSEEKIKEEQSTPNATVVIPELLLQGISSNLDGALFRQPGVDVQRLQEIGGALDDDSIKIRGFGSRRITLAYDGRILNTPGTAGGYFIDWTTVPLTNIEKIYIIKGVSDPRYGNTLGGVINLITRKPLEKPEFEVQAMKARYDTDKFSFFHSWKPSRFEYSISGNYVKSDGYLRNGHFEVKNFNIYAGYNLPWDGKIKTNFGYSWVKKGFIVNNRQSKDYDNPDYDKPLDSRYPASDGEIMYGGMGVYPEDGSWWKRERFTFDIGYEQPVFGGVFDIRFWKNYAEREAYNTRKSSNRVFCKFS</sequence>
<dbReference type="AlphaFoldDB" id="A0A0U9HQ56"/>
<dbReference type="Pfam" id="PF07715">
    <property type="entry name" value="Plug"/>
    <property type="match status" value="1"/>
</dbReference>
<dbReference type="GO" id="GO:0044718">
    <property type="term" value="P:siderophore transmembrane transport"/>
    <property type="evidence" value="ECO:0007669"/>
    <property type="project" value="TreeGrafter"/>
</dbReference>
<keyword evidence="2" id="KW-0812">Transmembrane</keyword>
<dbReference type="PANTHER" id="PTHR30069">
    <property type="entry name" value="TONB-DEPENDENT OUTER MEMBRANE RECEPTOR"/>
    <property type="match status" value="1"/>
</dbReference>
<evidence type="ECO:0000313" key="5">
    <source>
        <dbReference type="Proteomes" id="UP000054976"/>
    </source>
</evidence>
<dbReference type="PANTHER" id="PTHR30069:SF29">
    <property type="entry name" value="HEMOGLOBIN AND HEMOGLOBIN-HAPTOGLOBIN-BINDING PROTEIN 1-RELATED"/>
    <property type="match status" value="1"/>
</dbReference>
<keyword evidence="2" id="KW-1134">Transmembrane beta strand</keyword>
<evidence type="ECO:0000259" key="3">
    <source>
        <dbReference type="Pfam" id="PF07715"/>
    </source>
</evidence>
<dbReference type="InterPro" id="IPR039426">
    <property type="entry name" value="TonB-dep_rcpt-like"/>
</dbReference>
<evidence type="ECO:0000313" key="4">
    <source>
        <dbReference type="EMBL" id="GAQ95115.1"/>
    </source>
</evidence>
<feature type="domain" description="TonB-dependent receptor plug" evidence="3">
    <location>
        <begin position="43"/>
        <end position="152"/>
    </location>
</feature>
<comment type="subcellular location">
    <subcellularLocation>
        <location evidence="2">Cell outer membrane</location>
        <topology evidence="2">Multi-pass membrane protein</topology>
    </subcellularLocation>
</comment>
<proteinExistence type="inferred from homology"/>
<evidence type="ECO:0000256" key="2">
    <source>
        <dbReference type="PROSITE-ProRule" id="PRU01360"/>
    </source>
</evidence>
<dbReference type="GO" id="GO:0009279">
    <property type="term" value="C:cell outer membrane"/>
    <property type="evidence" value="ECO:0007669"/>
    <property type="project" value="UniProtKB-SubCell"/>
</dbReference>
<gene>
    <name evidence="4" type="ORF">TAGGR_11318</name>
</gene>
<dbReference type="SUPFAM" id="SSF56935">
    <property type="entry name" value="Porins"/>
    <property type="match status" value="1"/>
</dbReference>
<dbReference type="EMBL" id="BCNO01000001">
    <property type="protein sequence ID" value="GAQ95115.1"/>
    <property type="molecule type" value="Genomic_DNA"/>
</dbReference>
<dbReference type="RefSeq" id="WP_059176512.1">
    <property type="nucleotide sequence ID" value="NZ_BCNO01000001.1"/>
</dbReference>
<comment type="similarity">
    <text evidence="2">Belongs to the TonB-dependent receptor family.</text>
</comment>
<dbReference type="OrthoDB" id="9763670at2"/>
<accession>A0A0U9HQ56</accession>
<dbReference type="InterPro" id="IPR037066">
    <property type="entry name" value="Plug_dom_sf"/>
</dbReference>
<reference evidence="5" key="1">
    <citation type="submission" date="2016-01" db="EMBL/GenBank/DDBJ databases">
        <title>Draft genome sequence of Thermodesulfovibrio aggregans strain TGE-P1.</title>
        <authorList>
            <person name="Sekiguchi Y."/>
            <person name="Ohashi A."/>
            <person name="Matsuura N."/>
            <person name="Tourlousse M.D."/>
        </authorList>
    </citation>
    <scope>NUCLEOTIDE SEQUENCE [LARGE SCALE GENOMIC DNA]</scope>
    <source>
        <strain evidence="5">TGE-P1</strain>
    </source>
</reference>
<organism evidence="4 5">
    <name type="scientific">Thermodesulfovibrio aggregans</name>
    <dbReference type="NCBI Taxonomy" id="86166"/>
    <lineage>
        <taxon>Bacteria</taxon>
        <taxon>Pseudomonadati</taxon>
        <taxon>Nitrospirota</taxon>
        <taxon>Thermodesulfovibrionia</taxon>
        <taxon>Thermodesulfovibrionales</taxon>
        <taxon>Thermodesulfovibrionaceae</taxon>
        <taxon>Thermodesulfovibrio</taxon>
    </lineage>
</organism>
<dbReference type="Gene3D" id="2.170.130.10">
    <property type="entry name" value="TonB-dependent receptor, plug domain"/>
    <property type="match status" value="1"/>
</dbReference>
<dbReference type="GO" id="GO:0015344">
    <property type="term" value="F:siderophore uptake transmembrane transporter activity"/>
    <property type="evidence" value="ECO:0007669"/>
    <property type="project" value="TreeGrafter"/>
</dbReference>
<dbReference type="Proteomes" id="UP000054976">
    <property type="component" value="Unassembled WGS sequence"/>
</dbReference>
<protein>
    <submittedName>
        <fullName evidence="4">Iron complex outermembrane recepter protein</fullName>
    </submittedName>
</protein>
<keyword evidence="1" id="KW-0732">Signal</keyword>
<keyword evidence="2" id="KW-0472">Membrane</keyword>
<name>A0A0U9HQ56_9BACT</name>
<dbReference type="PROSITE" id="PS52016">
    <property type="entry name" value="TONB_DEPENDENT_REC_3"/>
    <property type="match status" value="1"/>
</dbReference>
<evidence type="ECO:0000256" key="1">
    <source>
        <dbReference type="ARBA" id="ARBA00022729"/>
    </source>
</evidence>
<comment type="caution">
    <text evidence="4">The sequence shown here is derived from an EMBL/GenBank/DDBJ whole genome shotgun (WGS) entry which is preliminary data.</text>
</comment>